<keyword evidence="3 8" id="KW-0032">Aminotransferase</keyword>
<dbReference type="InterPro" id="IPR051926">
    <property type="entry name" value="Ala_Aminotransferase"/>
</dbReference>
<evidence type="ECO:0000256" key="3">
    <source>
        <dbReference type="ARBA" id="ARBA00022576"/>
    </source>
</evidence>
<evidence type="ECO:0000313" key="8">
    <source>
        <dbReference type="EMBL" id="NDY96505.1"/>
    </source>
</evidence>
<feature type="domain" description="Aminotransferase class I/classII large" evidence="7">
    <location>
        <begin position="38"/>
        <end position="394"/>
    </location>
</feature>
<dbReference type="Proteomes" id="UP000484885">
    <property type="component" value="Unassembled WGS sequence"/>
</dbReference>
<dbReference type="GO" id="GO:0030170">
    <property type="term" value="F:pyridoxal phosphate binding"/>
    <property type="evidence" value="ECO:0007669"/>
    <property type="project" value="InterPro"/>
</dbReference>
<reference evidence="8 9" key="1">
    <citation type="submission" date="2020-02" db="EMBL/GenBank/DDBJ databases">
        <authorList>
            <person name="Zhang X.-Y."/>
        </authorList>
    </citation>
    <scope>NUCLEOTIDE SEQUENCE [LARGE SCALE GENOMIC DNA]</scope>
    <source>
        <strain evidence="8 9">C33</strain>
    </source>
</reference>
<sequence length="419" mass="46465">MSSIKAPFRTASRVEDVRYEIRGALARRARELEQQGHDILHLNIGNPGAFGLRTPETMRRAVVRNLKYSEAYGPQTGIFPAREAVAMQFQSRGLTETRYDQVMIGNGVSELVDLVLRSLLEPGEEVLIPAPDYPLWTAAVVLNGGRARHYPCPAENGFLPDIDRIRQLITPKTRALVVINPNNPTGAVYPESVLRELADLAAEHDLIIFSDEIYDSICYDEARFVPMAPLAEKTLCVSFGGLSKVYRACGWRVGWAVFTGALDRADDYRLAVEKLAALRLSANVPGQWAVQTALGGYQSIADLVAPGGRLHDSRQAVIEACRKSRFLDLVAPMGAMYAFPSVRPDVMPDFDDHRFAAELLEHKHILIVPGSSFNIPDRHHFRITLLPEAEDLAAAFGRIDELLEELAETPERLQTARSA</sequence>
<dbReference type="Gene3D" id="3.40.640.10">
    <property type="entry name" value="Type I PLP-dependent aspartate aminotransferase-like (Major domain)"/>
    <property type="match status" value="1"/>
</dbReference>
<proteinExistence type="inferred from homology"/>
<dbReference type="PANTHER" id="PTHR43488:SF2">
    <property type="entry name" value="GLUTAMATE-PYRUVATE AMINOTRANSFERASE ALAA"/>
    <property type="match status" value="1"/>
</dbReference>
<dbReference type="RefSeq" id="WP_164211898.1">
    <property type="nucleotide sequence ID" value="NZ_JAAGSC010000043.1"/>
</dbReference>
<keyword evidence="4 8" id="KW-0808">Transferase</keyword>
<evidence type="ECO:0000256" key="1">
    <source>
        <dbReference type="ARBA" id="ARBA00001933"/>
    </source>
</evidence>
<comment type="caution">
    <text evidence="8">The sequence shown here is derived from an EMBL/GenBank/DDBJ whole genome shotgun (WGS) entry which is preliminary data.</text>
</comment>
<dbReference type="Pfam" id="PF00155">
    <property type="entry name" value="Aminotran_1_2"/>
    <property type="match status" value="1"/>
</dbReference>
<organism evidence="8 9">
    <name type="scientific">Wenzhouxiangella limi</name>
    <dbReference type="NCBI Taxonomy" id="2707351"/>
    <lineage>
        <taxon>Bacteria</taxon>
        <taxon>Pseudomonadati</taxon>
        <taxon>Pseudomonadota</taxon>
        <taxon>Gammaproteobacteria</taxon>
        <taxon>Chromatiales</taxon>
        <taxon>Wenzhouxiangellaceae</taxon>
        <taxon>Wenzhouxiangella</taxon>
    </lineage>
</organism>
<gene>
    <name evidence="8" type="ORF">G3I74_12260</name>
</gene>
<dbReference type="EC" id="2.6.1.2" evidence="6"/>
<keyword evidence="5" id="KW-0663">Pyridoxal phosphate</keyword>
<dbReference type="EMBL" id="JAAGSC010000043">
    <property type="protein sequence ID" value="NDY96505.1"/>
    <property type="molecule type" value="Genomic_DNA"/>
</dbReference>
<protein>
    <recommendedName>
        <fullName evidence="6">alanine transaminase</fullName>
        <ecNumber evidence="6">2.6.1.2</ecNumber>
    </recommendedName>
</protein>
<evidence type="ECO:0000256" key="2">
    <source>
        <dbReference type="ARBA" id="ARBA00007441"/>
    </source>
</evidence>
<name>A0A845V9A7_9GAMM</name>
<dbReference type="CDD" id="cd00609">
    <property type="entry name" value="AAT_like"/>
    <property type="match status" value="1"/>
</dbReference>
<evidence type="ECO:0000313" key="9">
    <source>
        <dbReference type="Proteomes" id="UP000484885"/>
    </source>
</evidence>
<dbReference type="InterPro" id="IPR015421">
    <property type="entry name" value="PyrdxlP-dep_Trfase_major"/>
</dbReference>
<dbReference type="InterPro" id="IPR004839">
    <property type="entry name" value="Aminotransferase_I/II_large"/>
</dbReference>
<dbReference type="AlphaFoldDB" id="A0A845V9A7"/>
<dbReference type="InterPro" id="IPR015424">
    <property type="entry name" value="PyrdxlP-dep_Trfase"/>
</dbReference>
<dbReference type="PANTHER" id="PTHR43488">
    <property type="entry name" value="GLUTAMATE-PYRUVATE AMINOTRANSFERASE ALAA"/>
    <property type="match status" value="1"/>
</dbReference>
<evidence type="ECO:0000256" key="6">
    <source>
        <dbReference type="ARBA" id="ARBA00026106"/>
    </source>
</evidence>
<dbReference type="Gene3D" id="3.90.1150.10">
    <property type="entry name" value="Aspartate Aminotransferase, domain 1"/>
    <property type="match status" value="1"/>
</dbReference>
<keyword evidence="9" id="KW-1185">Reference proteome</keyword>
<evidence type="ECO:0000256" key="5">
    <source>
        <dbReference type="ARBA" id="ARBA00022898"/>
    </source>
</evidence>
<evidence type="ECO:0000259" key="7">
    <source>
        <dbReference type="Pfam" id="PF00155"/>
    </source>
</evidence>
<dbReference type="GO" id="GO:0004021">
    <property type="term" value="F:L-alanine:2-oxoglutarate aminotransferase activity"/>
    <property type="evidence" value="ECO:0007669"/>
    <property type="project" value="UniProtKB-EC"/>
</dbReference>
<dbReference type="InterPro" id="IPR015422">
    <property type="entry name" value="PyrdxlP-dep_Trfase_small"/>
</dbReference>
<comment type="cofactor">
    <cofactor evidence="1">
        <name>pyridoxal 5'-phosphate</name>
        <dbReference type="ChEBI" id="CHEBI:597326"/>
    </cofactor>
</comment>
<evidence type="ECO:0000256" key="4">
    <source>
        <dbReference type="ARBA" id="ARBA00022679"/>
    </source>
</evidence>
<dbReference type="SUPFAM" id="SSF53383">
    <property type="entry name" value="PLP-dependent transferases"/>
    <property type="match status" value="1"/>
</dbReference>
<accession>A0A845V9A7</accession>
<comment type="similarity">
    <text evidence="2">Belongs to the class-I pyridoxal-phosphate-dependent aminotransferase family.</text>
</comment>